<gene>
    <name evidence="1" type="ORF">S12H4_61527</name>
</gene>
<accession>X1VU46</accession>
<protein>
    <submittedName>
        <fullName evidence="1">Uncharacterized protein</fullName>
    </submittedName>
</protein>
<dbReference type="AlphaFoldDB" id="X1VU46"/>
<feature type="non-terminal residue" evidence="1">
    <location>
        <position position="1"/>
    </location>
</feature>
<evidence type="ECO:0000313" key="1">
    <source>
        <dbReference type="EMBL" id="GAJ21066.1"/>
    </source>
</evidence>
<dbReference type="EMBL" id="BARW01040875">
    <property type="protein sequence ID" value="GAJ21066.1"/>
    <property type="molecule type" value="Genomic_DNA"/>
</dbReference>
<name>X1VU46_9ZZZZ</name>
<sequence>LDGTYNVEVSIALDSYQTLRGCGRNTIVTTTTTALDIITATGGDGSEKVGILIADLRVDGTVGGAVNNDNGIKWTYVGRYSIMI</sequence>
<organism evidence="1">
    <name type="scientific">marine sediment metagenome</name>
    <dbReference type="NCBI Taxonomy" id="412755"/>
    <lineage>
        <taxon>unclassified sequences</taxon>
        <taxon>metagenomes</taxon>
        <taxon>ecological metagenomes</taxon>
    </lineage>
</organism>
<proteinExistence type="predicted"/>
<reference evidence="1" key="1">
    <citation type="journal article" date="2014" name="Front. Microbiol.">
        <title>High frequency of phylogenetically diverse reductive dehalogenase-homologous genes in deep subseafloor sedimentary metagenomes.</title>
        <authorList>
            <person name="Kawai M."/>
            <person name="Futagami T."/>
            <person name="Toyoda A."/>
            <person name="Takaki Y."/>
            <person name="Nishi S."/>
            <person name="Hori S."/>
            <person name="Arai W."/>
            <person name="Tsubouchi T."/>
            <person name="Morono Y."/>
            <person name="Uchiyama I."/>
            <person name="Ito T."/>
            <person name="Fujiyama A."/>
            <person name="Inagaki F."/>
            <person name="Takami H."/>
        </authorList>
    </citation>
    <scope>NUCLEOTIDE SEQUENCE</scope>
    <source>
        <strain evidence="1">Expedition CK06-06</strain>
    </source>
</reference>
<comment type="caution">
    <text evidence="1">The sequence shown here is derived from an EMBL/GenBank/DDBJ whole genome shotgun (WGS) entry which is preliminary data.</text>
</comment>